<comment type="pathway">
    <text evidence="7">Amino-acid degradation; L-histidine degradation into L-glutamate; N-formimidoyl-L-glutamate from L-histidine: step 3/3.</text>
</comment>
<feature type="binding site" evidence="7">
    <location>
        <position position="312"/>
    </location>
    <ligand>
        <name>Fe(3+)</name>
        <dbReference type="ChEBI" id="CHEBI:29034"/>
    </ligand>
</feature>
<keyword evidence="6 7" id="KW-0408">Iron</keyword>
<feature type="binding site" evidence="7">
    <location>
        <position position="314"/>
    </location>
    <ligand>
        <name>N-formimidoyl-L-glutamate</name>
        <dbReference type="ChEBI" id="CHEBI:58928"/>
    </ligand>
</feature>
<comment type="similarity">
    <text evidence="7">Belongs to the metallo-dependent hydrolases superfamily. HutI family.</text>
</comment>
<comment type="subcellular location">
    <subcellularLocation>
        <location evidence="7">Cytoplasm</location>
    </subcellularLocation>
</comment>
<feature type="binding site" evidence="7">
    <location>
        <position position="312"/>
    </location>
    <ligand>
        <name>Zn(2+)</name>
        <dbReference type="ChEBI" id="CHEBI:29105"/>
    </ligand>
</feature>
<feature type="binding site" evidence="7">
    <location>
        <position position="240"/>
    </location>
    <ligand>
        <name>4-imidazolone-5-propanoate</name>
        <dbReference type="ChEBI" id="CHEBI:77893"/>
    </ligand>
</feature>
<protein>
    <recommendedName>
        <fullName evidence="1 7">Imidazolonepropionase</fullName>
        <ecNumber evidence="1 7">3.5.2.7</ecNumber>
    </recommendedName>
    <alternativeName>
        <fullName evidence="7">Imidazolone-5-propionate hydrolase</fullName>
    </alternativeName>
</protein>
<dbReference type="EC" id="3.5.2.7" evidence="1 7"/>
<evidence type="ECO:0000256" key="3">
    <source>
        <dbReference type="ARBA" id="ARBA00022801"/>
    </source>
</evidence>
<feature type="binding site" evidence="7">
    <location>
        <position position="173"/>
    </location>
    <ligand>
        <name>4-imidazolone-5-propanoate</name>
        <dbReference type="ChEBI" id="CHEBI:77893"/>
    </ligand>
</feature>
<dbReference type="GO" id="GO:0008270">
    <property type="term" value="F:zinc ion binding"/>
    <property type="evidence" value="ECO:0007669"/>
    <property type="project" value="UniProtKB-UniRule"/>
</dbReference>
<dbReference type="PANTHER" id="PTHR42752:SF1">
    <property type="entry name" value="IMIDAZOLONEPROPIONASE-RELATED"/>
    <property type="match status" value="1"/>
</dbReference>
<dbReference type="GO" id="GO:0005506">
    <property type="term" value="F:iron ion binding"/>
    <property type="evidence" value="ECO:0007669"/>
    <property type="project" value="UniProtKB-UniRule"/>
</dbReference>
<dbReference type="InterPro" id="IPR032466">
    <property type="entry name" value="Metal_Hydrolase"/>
</dbReference>
<dbReference type="Gene3D" id="3.20.20.140">
    <property type="entry name" value="Metal-dependent hydrolases"/>
    <property type="match status" value="1"/>
</dbReference>
<gene>
    <name evidence="7" type="primary">hutI</name>
    <name evidence="9" type="ORF">IMF26_06570</name>
</gene>
<dbReference type="InterPro" id="IPR011059">
    <property type="entry name" value="Metal-dep_hydrolase_composite"/>
</dbReference>
<evidence type="ECO:0000256" key="4">
    <source>
        <dbReference type="ARBA" id="ARBA00022808"/>
    </source>
</evidence>
<sequence length="408" mass="44229">MKGGPGPKRGHQARELGILEDAFVASRGGSVVAVGPVRELWKHVKLTDDATVIDARGKVVSPGLVDPHTHLVFAGWRFDEYAERCRGASYLEIAEKGGGILRTVKDTRAASFEELVVRTMGFLDEMLSFGTTTCEAKSGYGLELSAELKQLRVIRHCDMNHPVDLVPTFLGAHAVPVEYRHDRASYVDRVIEMLAPIREMRLATFVDVFCDEGSFNIRESEIILTCARDLGFGLKIHADELAYTGATELGCRLGATSCDHLLKISDEGIRKLSGSNTVAVLLPATSCFLGKVPGLLGRKLLDSGVAVALGTDFNPGTCTAMSLPLCMTLACSLLGFSPEEAFSAVTWNAAYAAGLGGKVGGLLPGFQMDVVIFDSGDYREIPYRFGTNLVDMVIKRGKVVYHRRKNAR</sequence>
<proteinExistence type="inferred from homology"/>
<dbReference type="Gene3D" id="2.30.40.10">
    <property type="entry name" value="Urease, subunit C, domain 1"/>
    <property type="match status" value="1"/>
</dbReference>
<feature type="binding site" evidence="7">
    <location>
        <position position="70"/>
    </location>
    <ligand>
        <name>Zn(2+)</name>
        <dbReference type="ChEBI" id="CHEBI:29105"/>
    </ligand>
</feature>
<dbReference type="GO" id="GO:0005737">
    <property type="term" value="C:cytoplasm"/>
    <property type="evidence" value="ECO:0007669"/>
    <property type="project" value="UniProtKB-SubCell"/>
</dbReference>
<keyword evidence="4 7" id="KW-0369">Histidine metabolism</keyword>
<dbReference type="HAMAP" id="MF_00372">
    <property type="entry name" value="HutI"/>
    <property type="match status" value="1"/>
</dbReference>
<evidence type="ECO:0000256" key="7">
    <source>
        <dbReference type="HAMAP-Rule" id="MF_00372"/>
    </source>
</evidence>
<comment type="function">
    <text evidence="7">Catalyzes the hydrolytic cleavage of the carbon-nitrogen bond in imidazolone-5-propanoate to yield N-formimidoyl-L-glutamate. It is the third step in the universal histidine degradation pathway.</text>
</comment>
<dbReference type="FunFam" id="3.20.20.140:FF:000007">
    <property type="entry name" value="Imidazolonepropionase"/>
    <property type="match status" value="1"/>
</dbReference>
<feature type="binding site" evidence="7">
    <location>
        <position position="237"/>
    </location>
    <ligand>
        <name>Zn(2+)</name>
        <dbReference type="ChEBI" id="CHEBI:29105"/>
    </ligand>
</feature>
<reference evidence="9" key="1">
    <citation type="submission" date="2020-10" db="EMBL/GenBank/DDBJ databases">
        <authorList>
            <person name="Kadnikov V."/>
            <person name="Beletsky A.V."/>
            <person name="Mardanov A.V."/>
            <person name="Karnachuk O.V."/>
            <person name="Ravin N.V."/>
        </authorList>
    </citation>
    <scope>NUCLEOTIDE SEQUENCE</scope>
    <source>
        <strain evidence="9">Bu02</strain>
    </source>
</reference>
<feature type="binding site" evidence="7">
    <location>
        <position position="68"/>
    </location>
    <ligand>
        <name>Zn(2+)</name>
        <dbReference type="ChEBI" id="CHEBI:29105"/>
    </ligand>
</feature>
<organism evidence="9">
    <name type="scientific">Candidatus Fermentithermobacillus carboniphilus</name>
    <dbReference type="NCBI Taxonomy" id="3085328"/>
    <lineage>
        <taxon>Bacteria</taxon>
        <taxon>Bacillati</taxon>
        <taxon>Bacillota</taxon>
        <taxon>Candidatus Fermentithermobacillia</taxon>
        <taxon>Candidatus Fermentithermobacillales</taxon>
        <taxon>Candidatus Fermentithermobacillaceae</taxon>
        <taxon>Candidatus Fermentithermobacillus</taxon>
    </lineage>
</organism>
<dbReference type="GO" id="GO:0019556">
    <property type="term" value="P:L-histidine catabolic process to glutamate and formamide"/>
    <property type="evidence" value="ECO:0007669"/>
    <property type="project" value="UniProtKB-UniRule"/>
</dbReference>
<dbReference type="KEGG" id="fcz:IMF26_06570"/>
<dbReference type="PANTHER" id="PTHR42752">
    <property type="entry name" value="IMIDAZOLONEPROPIONASE"/>
    <property type="match status" value="1"/>
</dbReference>
<name>A0AAT9LIG3_9FIRM</name>
<feature type="binding site" evidence="7">
    <location>
        <position position="77"/>
    </location>
    <ligand>
        <name>4-imidazolone-5-propanoate</name>
        <dbReference type="ChEBI" id="CHEBI:77893"/>
    </ligand>
</feature>
<comment type="cofactor">
    <cofactor evidence="7">
        <name>Zn(2+)</name>
        <dbReference type="ChEBI" id="CHEBI:29105"/>
    </cofactor>
    <cofactor evidence="7">
        <name>Fe(3+)</name>
        <dbReference type="ChEBI" id="CHEBI:29034"/>
    </cofactor>
    <text evidence="7">Binds 1 zinc or iron ion per subunit.</text>
</comment>
<accession>A0AAT9LIG3</accession>
<feature type="binding site" evidence="7">
    <location>
        <position position="317"/>
    </location>
    <ligand>
        <name>4-imidazolone-5-propanoate</name>
        <dbReference type="ChEBI" id="CHEBI:77893"/>
    </ligand>
</feature>
<feature type="binding site" evidence="7">
    <location>
        <position position="140"/>
    </location>
    <ligand>
        <name>4-imidazolone-5-propanoate</name>
        <dbReference type="ChEBI" id="CHEBI:77893"/>
    </ligand>
</feature>
<evidence type="ECO:0000256" key="6">
    <source>
        <dbReference type="ARBA" id="ARBA00023004"/>
    </source>
</evidence>
<dbReference type="GO" id="GO:0050480">
    <property type="term" value="F:imidazolonepropionase activity"/>
    <property type="evidence" value="ECO:0007669"/>
    <property type="project" value="UniProtKB-UniRule"/>
</dbReference>
<keyword evidence="5 7" id="KW-0862">Zinc</keyword>
<feature type="binding site" evidence="7">
    <location>
        <position position="316"/>
    </location>
    <ligand>
        <name>N-formimidoyl-L-glutamate</name>
        <dbReference type="ChEBI" id="CHEBI:58928"/>
    </ligand>
</feature>
<feature type="binding site" evidence="7">
    <location>
        <position position="68"/>
    </location>
    <ligand>
        <name>Fe(3+)</name>
        <dbReference type="ChEBI" id="CHEBI:29034"/>
    </ligand>
</feature>
<dbReference type="InterPro" id="IPR005920">
    <property type="entry name" value="HutI"/>
</dbReference>
<keyword evidence="2 7" id="KW-0479">Metal-binding</keyword>
<feature type="binding site" evidence="7">
    <location>
        <position position="70"/>
    </location>
    <ligand>
        <name>Fe(3+)</name>
        <dbReference type="ChEBI" id="CHEBI:29034"/>
    </ligand>
</feature>
<dbReference type="Pfam" id="PF01979">
    <property type="entry name" value="Amidohydro_1"/>
    <property type="match status" value="1"/>
</dbReference>
<dbReference type="NCBIfam" id="TIGR01224">
    <property type="entry name" value="hutI"/>
    <property type="match status" value="1"/>
</dbReference>
<comment type="catalytic activity">
    <reaction evidence="7">
        <text>4-imidazolone-5-propanoate + H2O = N-formimidoyl-L-glutamate</text>
        <dbReference type="Rhea" id="RHEA:23660"/>
        <dbReference type="ChEBI" id="CHEBI:15377"/>
        <dbReference type="ChEBI" id="CHEBI:58928"/>
        <dbReference type="ChEBI" id="CHEBI:77893"/>
        <dbReference type="EC" id="3.5.2.7"/>
    </reaction>
</comment>
<dbReference type="SUPFAM" id="SSF51556">
    <property type="entry name" value="Metallo-dependent hydrolases"/>
    <property type="match status" value="1"/>
</dbReference>
<keyword evidence="7" id="KW-0963">Cytoplasm</keyword>
<keyword evidence="3 7" id="KW-0378">Hydrolase</keyword>
<dbReference type="InterPro" id="IPR006680">
    <property type="entry name" value="Amidohydro-rel"/>
</dbReference>
<reference evidence="9" key="2">
    <citation type="journal article" date="2023" name="Biology">
        <title>Prokaryotic Life Associated with Coal-Fire Gas Vents Revealed by Metagenomics.</title>
        <authorList>
            <person name="Kadnikov V.V."/>
            <person name="Mardanov A.V."/>
            <person name="Beletsky A.V."/>
            <person name="Karnachuk O.V."/>
            <person name="Ravin N.V."/>
        </authorList>
    </citation>
    <scope>NUCLEOTIDE SEQUENCE</scope>
    <source>
        <strain evidence="9">Bu02</strain>
    </source>
</reference>
<evidence type="ECO:0000313" key="9">
    <source>
        <dbReference type="EMBL" id="QUL99615.1"/>
    </source>
</evidence>
<evidence type="ECO:0000256" key="5">
    <source>
        <dbReference type="ARBA" id="ARBA00022833"/>
    </source>
</evidence>
<feature type="domain" description="Amidohydrolase-related" evidence="8">
    <location>
        <begin position="298"/>
        <end position="400"/>
    </location>
</feature>
<evidence type="ECO:0000256" key="1">
    <source>
        <dbReference type="ARBA" id="ARBA00012864"/>
    </source>
</evidence>
<dbReference type="EMBL" id="CP062796">
    <property type="protein sequence ID" value="QUL99615.1"/>
    <property type="molecule type" value="Genomic_DNA"/>
</dbReference>
<feature type="binding site" evidence="7">
    <location>
        <position position="237"/>
    </location>
    <ligand>
        <name>Fe(3+)</name>
        <dbReference type="ChEBI" id="CHEBI:29034"/>
    </ligand>
</feature>
<feature type="binding site" evidence="7">
    <location>
        <position position="140"/>
    </location>
    <ligand>
        <name>N-formimidoyl-L-glutamate</name>
        <dbReference type="ChEBI" id="CHEBI:58928"/>
    </ligand>
</feature>
<evidence type="ECO:0000256" key="2">
    <source>
        <dbReference type="ARBA" id="ARBA00022723"/>
    </source>
</evidence>
<dbReference type="SUPFAM" id="SSF51338">
    <property type="entry name" value="Composite domain of metallo-dependent hydrolases"/>
    <property type="match status" value="2"/>
</dbReference>
<evidence type="ECO:0000259" key="8">
    <source>
        <dbReference type="Pfam" id="PF01979"/>
    </source>
</evidence>
<dbReference type="AlphaFoldDB" id="A0AAT9LIG3"/>